<organism evidence="1 2">
    <name type="scientific">Azospirillum himalayense</name>
    <dbReference type="NCBI Taxonomy" id="654847"/>
    <lineage>
        <taxon>Bacteria</taxon>
        <taxon>Pseudomonadati</taxon>
        <taxon>Pseudomonadota</taxon>
        <taxon>Alphaproteobacteria</taxon>
        <taxon>Rhodospirillales</taxon>
        <taxon>Azospirillaceae</taxon>
        <taxon>Azospirillum</taxon>
    </lineage>
</organism>
<dbReference type="Pfam" id="PF06199">
    <property type="entry name" value="Phage_tail_2"/>
    <property type="match status" value="1"/>
</dbReference>
<gene>
    <name evidence="1" type="ORF">ACFPMG_00935</name>
</gene>
<dbReference type="EMBL" id="JBHSLC010000002">
    <property type="protein sequence ID" value="MFC5353558.1"/>
    <property type="molecule type" value="Genomic_DNA"/>
</dbReference>
<comment type="caution">
    <text evidence="1">The sequence shown here is derived from an EMBL/GenBank/DDBJ whole genome shotgun (WGS) entry which is preliminary data.</text>
</comment>
<evidence type="ECO:0000313" key="2">
    <source>
        <dbReference type="Proteomes" id="UP001596166"/>
    </source>
</evidence>
<proteinExistence type="predicted"/>
<dbReference type="Gene3D" id="4.10.410.40">
    <property type="match status" value="1"/>
</dbReference>
<evidence type="ECO:0000313" key="1">
    <source>
        <dbReference type="EMBL" id="MFC5353558.1"/>
    </source>
</evidence>
<dbReference type="RefSeq" id="WP_376993384.1">
    <property type="nucleotide sequence ID" value="NZ_JBHSLC010000002.1"/>
</dbReference>
<sequence>MTAQTSAGYTLSIGTTATNPSGDTYTLIGEVTNVSAFGKSYQEVTHNPVANRETQKFKGAYNSGTMTIDLAMDVGDAGQEDVLTALDSDSLYNFRLEYNDSEGSHGSYRRFKARVMTYTENPGQVNNVVTAQIQLGIQGAITRVAAA</sequence>
<reference evidence="2" key="1">
    <citation type="journal article" date="2019" name="Int. J. Syst. Evol. Microbiol.">
        <title>The Global Catalogue of Microorganisms (GCM) 10K type strain sequencing project: providing services to taxonomists for standard genome sequencing and annotation.</title>
        <authorList>
            <consortium name="The Broad Institute Genomics Platform"/>
            <consortium name="The Broad Institute Genome Sequencing Center for Infectious Disease"/>
            <person name="Wu L."/>
            <person name="Ma J."/>
        </authorList>
    </citation>
    <scope>NUCLEOTIDE SEQUENCE [LARGE SCALE GENOMIC DNA]</scope>
    <source>
        <strain evidence="2">CCUG 58760</strain>
    </source>
</reference>
<dbReference type="Proteomes" id="UP001596166">
    <property type="component" value="Unassembled WGS sequence"/>
</dbReference>
<dbReference type="InterPro" id="IPR011855">
    <property type="entry name" value="Phgtail_TP901_1"/>
</dbReference>
<keyword evidence="2" id="KW-1185">Reference proteome</keyword>
<accession>A0ABW0G1K3</accession>
<protein>
    <submittedName>
        <fullName evidence="1">Phage tail tube protein</fullName>
    </submittedName>
</protein>
<name>A0ABW0G1K3_9PROT</name>